<dbReference type="GO" id="GO:1990112">
    <property type="term" value="C:RQC complex"/>
    <property type="evidence" value="ECO:0007669"/>
    <property type="project" value="TreeGrafter"/>
</dbReference>
<dbReference type="OrthoDB" id="10943at2157"/>
<dbReference type="HOGENOM" id="CLU_003612_2_1_2"/>
<dbReference type="Pfam" id="PF05670">
    <property type="entry name" value="NFACT-R_1"/>
    <property type="match status" value="1"/>
</dbReference>
<name>A0A060HSU3_9ARCH</name>
<dbReference type="KEGG" id="nvn:NVIE_022860"/>
<dbReference type="GO" id="GO:0000049">
    <property type="term" value="F:tRNA binding"/>
    <property type="evidence" value="ECO:0007669"/>
    <property type="project" value="TreeGrafter"/>
</dbReference>
<organism evidence="2 3">
    <name type="scientific">Nitrososphaera viennensis EN76</name>
    <dbReference type="NCBI Taxonomy" id="926571"/>
    <lineage>
        <taxon>Archaea</taxon>
        <taxon>Nitrososphaerota</taxon>
        <taxon>Nitrososphaeria</taxon>
        <taxon>Nitrososphaerales</taxon>
        <taxon>Nitrososphaeraceae</taxon>
        <taxon>Nitrososphaera</taxon>
    </lineage>
</organism>
<dbReference type="GeneID" id="74947527"/>
<evidence type="ECO:0000313" key="3">
    <source>
        <dbReference type="Proteomes" id="UP000027093"/>
    </source>
</evidence>
<dbReference type="PANTHER" id="PTHR15239:SF6">
    <property type="entry name" value="RIBOSOME QUALITY CONTROL COMPLEX SUBUNIT NEMF"/>
    <property type="match status" value="1"/>
</dbReference>
<dbReference type="InterPro" id="IPR008532">
    <property type="entry name" value="NFACT_RNA-bd"/>
</dbReference>
<dbReference type="EMBL" id="CP007536">
    <property type="protein sequence ID" value="AIC16546.1"/>
    <property type="molecule type" value="Genomic_DNA"/>
</dbReference>
<dbReference type="Proteomes" id="UP000027093">
    <property type="component" value="Chromosome"/>
</dbReference>
<keyword evidence="3" id="KW-1185">Reference proteome</keyword>
<dbReference type="Pfam" id="PF05833">
    <property type="entry name" value="NFACT_N"/>
    <property type="match status" value="1"/>
</dbReference>
<proteinExistence type="predicted"/>
<dbReference type="NCBIfam" id="NF041120">
    <property type="entry name" value="RqcH_arch"/>
    <property type="match status" value="1"/>
</dbReference>
<dbReference type="AlphaFoldDB" id="A0A060HSU3"/>
<gene>
    <name evidence="2" type="ORF">NVIE_022860</name>
</gene>
<dbReference type="RefSeq" id="WP_075055284.1">
    <property type="nucleotide sequence ID" value="NZ_CP007536.1"/>
</dbReference>
<protein>
    <recommendedName>
        <fullName evidence="1">NFACT RNA-binding domain-containing protein</fullName>
    </recommendedName>
</protein>
<dbReference type="PANTHER" id="PTHR15239">
    <property type="entry name" value="NUCLEAR EXPORT MEDIATOR FACTOR NEMF"/>
    <property type="match status" value="1"/>
</dbReference>
<dbReference type="GO" id="GO:0072344">
    <property type="term" value="P:rescue of stalled ribosome"/>
    <property type="evidence" value="ECO:0007669"/>
    <property type="project" value="TreeGrafter"/>
</dbReference>
<dbReference type="Gene3D" id="2.30.310.10">
    <property type="entry name" value="ibrinogen binding protein from staphylococcus aureus domain"/>
    <property type="match status" value="1"/>
</dbReference>
<sequence>MELSGVELRYLVNEIGARVTSGHYISAVNAVTKDSLLLRLHHPTQEDIMLVLSTRGIWITKLKFKPVEDNSLERAAIAELERARVESVEQAGSERIATLRLRRLDGQARIVVCEFFGDGNIIICDGKMQILAILRPIEVRHRTLKVGLRYAFPPQRGVDVFALSLGQMLALRNEAKKNNLDVLRWIGRGLSMPRKFVEEVAKRAGIEPSRQAGQLADEEVGRVFSTIKSLVDDISAGRNHEPVVIMQEGKPVDALPVVTEEAQKLETKKAPTYMEALDEVLSNEILDIGRSSRTVEIDRQIAVLEHDLAEQNKAKEEVLQKAAAIRKLAGELMAISYSGPSDDAIRGVLAANSASVVAEKGVKYVQVAGENIEIQQNLAKLGSMLFARAKEMERGNASIEEARAKILAQIEKLRGQTAAIHKKMVVQKQAAKEWYERYRWFVTSDGLLAIGGRDASSNSALVRKHLTEDDIVFHAEVHGSPFFIVKNAAAPAREGKVEQSLAQVAQATVSFSRAWKDGLSSADAYWVFPEQIKKGAPTGQFLPRGSFVIEGKRSYVKGVEVRLAIGIALVNEKEALVCGPEEAVKKRSLVYAVLLQGGLDPMNAAKKAKAALVSAAGDEDDLAETIKRISLDDFVRALPTGQSKISFAAKGGGAGSSSKSN</sequence>
<dbReference type="InterPro" id="IPR051608">
    <property type="entry name" value="RQC_Subunit_NEMF"/>
</dbReference>
<reference evidence="2 3" key="1">
    <citation type="journal article" date="2014" name="Int. J. Syst. Evol. Microbiol.">
        <title>Nitrososphaera viennensis gen. nov., sp. nov., an aerobic and mesophilic, ammonia-oxidizing archaeon from soil and a member of the archaeal phylum Thaumarchaeota.</title>
        <authorList>
            <person name="Stieglmeier M."/>
            <person name="Klingl A."/>
            <person name="Alves R.J."/>
            <person name="Rittmann S.K."/>
            <person name="Melcher M."/>
            <person name="Leisch N."/>
            <person name="Schleper C."/>
        </authorList>
    </citation>
    <scope>NUCLEOTIDE SEQUENCE [LARGE SCALE GENOMIC DNA]</scope>
    <source>
        <strain evidence="2">EN76</strain>
    </source>
</reference>
<feature type="domain" description="NFACT RNA-binding" evidence="1">
    <location>
        <begin position="438"/>
        <end position="551"/>
    </location>
</feature>
<dbReference type="STRING" id="926571.NVIE_022860"/>
<accession>A0A060HSU3</accession>
<evidence type="ECO:0000259" key="1">
    <source>
        <dbReference type="Pfam" id="PF05670"/>
    </source>
</evidence>
<evidence type="ECO:0000313" key="2">
    <source>
        <dbReference type="EMBL" id="AIC16546.1"/>
    </source>
</evidence>
<dbReference type="GO" id="GO:0043023">
    <property type="term" value="F:ribosomal large subunit binding"/>
    <property type="evidence" value="ECO:0007669"/>
    <property type="project" value="TreeGrafter"/>
</dbReference>